<evidence type="ECO:0000313" key="2">
    <source>
        <dbReference type="EMBL" id="CDN53847.1"/>
    </source>
</evidence>
<evidence type="ECO:0000313" key="3">
    <source>
        <dbReference type="Proteomes" id="UP000028186"/>
    </source>
</evidence>
<dbReference type="HOGENOM" id="CLU_120387_0_1_5"/>
<dbReference type="SUPFAM" id="SSF55729">
    <property type="entry name" value="Acyl-CoA N-acyltransferases (Nat)"/>
    <property type="match status" value="1"/>
</dbReference>
<protein>
    <submittedName>
        <fullName evidence="2">Acetyltransferase, N-acetylglutamate synthase</fullName>
    </submittedName>
</protein>
<dbReference type="Gene3D" id="3.40.630.30">
    <property type="match status" value="1"/>
</dbReference>
<reference evidence="3" key="1">
    <citation type="journal article" date="2014" name="BMC Genomics">
        <title>Genome sequencing of two Neorhizobium galegae strains reveals a noeT gene responsible for the unusual acetylation of the nodulation factors.</title>
        <authorList>
            <person name="Osterman J."/>
            <person name="Marsh J."/>
            <person name="Laine P.K."/>
            <person name="Zeng Z."/>
            <person name="Alatalo E."/>
            <person name="Sullivan J.T."/>
            <person name="Young J.P."/>
            <person name="Thomas-Oates J."/>
            <person name="Paulin L."/>
            <person name="Lindstrom K."/>
        </authorList>
    </citation>
    <scope>NUCLEOTIDE SEQUENCE [LARGE SCALE GENOMIC DNA]</scope>
    <source>
        <strain evidence="3">HAMBI 1141</strain>
    </source>
</reference>
<dbReference type="AlphaFoldDB" id="A0A068T5Q8"/>
<feature type="domain" description="N-acetyltransferase" evidence="1">
    <location>
        <begin position="1"/>
        <end position="144"/>
    </location>
</feature>
<sequence length="146" mass="15357">MTSVRLESVAGDISDLIKALSLSGLPTEDVPEPGRTFFRAVAPDNNTVGYSGVEQCGEDALLRSVVVLPDHRGKSYGRMIVAETLRAAPVAGNVYLATTTAAPFFSNLGFEAVHRADVPDAILGTRQLSGICPASATIMKLTKPPT</sequence>
<gene>
    <name evidence="2" type="ORF">RG1141_CH15040</name>
</gene>
<dbReference type="RefSeq" id="WP_038542545.1">
    <property type="nucleotide sequence ID" value="NZ_HG938355.1"/>
</dbReference>
<proteinExistence type="predicted"/>
<dbReference type="Proteomes" id="UP000028186">
    <property type="component" value="Chromosome I"/>
</dbReference>
<dbReference type="CDD" id="cd04301">
    <property type="entry name" value="NAT_SF"/>
    <property type="match status" value="1"/>
</dbReference>
<dbReference type="PROSITE" id="PS51186">
    <property type="entry name" value="GNAT"/>
    <property type="match status" value="1"/>
</dbReference>
<dbReference type="eggNOG" id="COG1246">
    <property type="taxonomic scope" value="Bacteria"/>
</dbReference>
<dbReference type="InterPro" id="IPR016181">
    <property type="entry name" value="Acyl_CoA_acyltransferase"/>
</dbReference>
<organism evidence="2 3">
    <name type="scientific">Neorhizobium galegae bv. officinalis bv. officinalis str. HAMBI 1141</name>
    <dbReference type="NCBI Taxonomy" id="1028801"/>
    <lineage>
        <taxon>Bacteria</taxon>
        <taxon>Pseudomonadati</taxon>
        <taxon>Pseudomonadota</taxon>
        <taxon>Alphaproteobacteria</taxon>
        <taxon>Hyphomicrobiales</taxon>
        <taxon>Rhizobiaceae</taxon>
        <taxon>Rhizobium/Agrobacterium group</taxon>
        <taxon>Neorhizobium</taxon>
    </lineage>
</organism>
<evidence type="ECO:0000259" key="1">
    <source>
        <dbReference type="PROSITE" id="PS51186"/>
    </source>
</evidence>
<dbReference type="EMBL" id="HG938355">
    <property type="protein sequence ID" value="CDN53847.1"/>
    <property type="molecule type" value="Genomic_DNA"/>
</dbReference>
<dbReference type="Pfam" id="PF13508">
    <property type="entry name" value="Acetyltransf_7"/>
    <property type="match status" value="1"/>
</dbReference>
<dbReference type="InterPro" id="IPR000182">
    <property type="entry name" value="GNAT_dom"/>
</dbReference>
<dbReference type="GO" id="GO:0016747">
    <property type="term" value="F:acyltransferase activity, transferring groups other than amino-acyl groups"/>
    <property type="evidence" value="ECO:0007669"/>
    <property type="project" value="InterPro"/>
</dbReference>
<dbReference type="NCBIfam" id="NF040501">
    <property type="entry name" value="resist_ArsN2"/>
    <property type="match status" value="1"/>
</dbReference>
<accession>A0A068T5Q8</accession>
<name>A0A068T5Q8_NEOGA</name>
<keyword evidence="2" id="KW-0808">Transferase</keyword>
<dbReference type="KEGG" id="ngl:RG1141_CH15040"/>